<feature type="transmembrane region" description="Helical" evidence="7">
    <location>
        <begin position="200"/>
        <end position="219"/>
    </location>
</feature>
<feature type="domain" description="ABC transmembrane type-1" evidence="9">
    <location>
        <begin position="113"/>
        <end position="319"/>
    </location>
</feature>
<dbReference type="SUPFAM" id="SSF161098">
    <property type="entry name" value="MetI-like"/>
    <property type="match status" value="1"/>
</dbReference>
<organism evidence="10 11">
    <name type="scientific">Burkholderia aenigmatica</name>
    <dbReference type="NCBI Taxonomy" id="2015348"/>
    <lineage>
        <taxon>Bacteria</taxon>
        <taxon>Pseudomonadati</taxon>
        <taxon>Pseudomonadota</taxon>
        <taxon>Betaproteobacteria</taxon>
        <taxon>Burkholderiales</taxon>
        <taxon>Burkholderiaceae</taxon>
        <taxon>Burkholderia</taxon>
        <taxon>Burkholderia cepacia complex</taxon>
    </lineage>
</organism>
<dbReference type="InterPro" id="IPR000515">
    <property type="entry name" value="MetI-like"/>
</dbReference>
<feature type="transmembrane region" description="Helical" evidence="7">
    <location>
        <begin position="117"/>
        <end position="140"/>
    </location>
</feature>
<protein>
    <submittedName>
        <fullName evidence="10">ABC transporter permease</fullName>
    </submittedName>
</protein>
<proteinExistence type="inferred from homology"/>
<dbReference type="InterPro" id="IPR035906">
    <property type="entry name" value="MetI-like_sf"/>
</dbReference>
<feature type="transmembrane region" description="Helical" evidence="7">
    <location>
        <begin position="254"/>
        <end position="280"/>
    </location>
</feature>
<dbReference type="CDD" id="cd06261">
    <property type="entry name" value="TM_PBP2"/>
    <property type="match status" value="1"/>
</dbReference>
<evidence type="ECO:0000256" key="2">
    <source>
        <dbReference type="ARBA" id="ARBA00022448"/>
    </source>
</evidence>
<evidence type="ECO:0000313" key="11">
    <source>
        <dbReference type="Proteomes" id="UP000494301"/>
    </source>
</evidence>
<keyword evidence="3" id="KW-1003">Cell membrane</keyword>
<evidence type="ECO:0000256" key="8">
    <source>
        <dbReference type="SAM" id="MobiDB-lite"/>
    </source>
</evidence>
<reference evidence="10 11" key="1">
    <citation type="submission" date="2020-04" db="EMBL/GenBank/DDBJ databases">
        <authorList>
            <person name="Depoorter E."/>
        </authorList>
    </citation>
    <scope>NUCLEOTIDE SEQUENCE [LARGE SCALE GENOMIC DNA]</scope>
    <source>
        <strain evidence="10 11">BCC0217</strain>
    </source>
</reference>
<dbReference type="Proteomes" id="UP000494301">
    <property type="component" value="Unassembled WGS sequence"/>
</dbReference>
<feature type="compositionally biased region" description="Basic and acidic residues" evidence="8">
    <location>
        <begin position="346"/>
        <end position="356"/>
    </location>
</feature>
<dbReference type="Pfam" id="PF19300">
    <property type="entry name" value="BPD_transp_1_N"/>
    <property type="match status" value="1"/>
</dbReference>
<gene>
    <name evidence="10" type="ORF">BLA3211_01245</name>
</gene>
<keyword evidence="4 7" id="KW-0812">Transmembrane</keyword>
<evidence type="ECO:0000256" key="1">
    <source>
        <dbReference type="ARBA" id="ARBA00004651"/>
    </source>
</evidence>
<dbReference type="Gene3D" id="1.10.3720.10">
    <property type="entry name" value="MetI-like"/>
    <property type="match status" value="1"/>
</dbReference>
<feature type="transmembrane region" description="Helical" evidence="7">
    <location>
        <begin position="300"/>
        <end position="323"/>
    </location>
</feature>
<evidence type="ECO:0000256" key="3">
    <source>
        <dbReference type="ARBA" id="ARBA00022475"/>
    </source>
</evidence>
<dbReference type="PANTHER" id="PTHR43163:SF6">
    <property type="entry name" value="DIPEPTIDE TRANSPORT SYSTEM PERMEASE PROTEIN DPPB-RELATED"/>
    <property type="match status" value="1"/>
</dbReference>
<dbReference type="PROSITE" id="PS50928">
    <property type="entry name" value="ABC_TM1"/>
    <property type="match status" value="1"/>
</dbReference>
<evidence type="ECO:0000256" key="6">
    <source>
        <dbReference type="ARBA" id="ARBA00023136"/>
    </source>
</evidence>
<feature type="transmembrane region" description="Helical" evidence="7">
    <location>
        <begin position="161"/>
        <end position="180"/>
    </location>
</feature>
<keyword evidence="6 7" id="KW-0472">Membrane</keyword>
<feature type="region of interest" description="Disordered" evidence="8">
    <location>
        <begin position="335"/>
        <end position="356"/>
    </location>
</feature>
<evidence type="ECO:0000313" key="10">
    <source>
        <dbReference type="EMBL" id="CAB3961503.1"/>
    </source>
</evidence>
<dbReference type="Pfam" id="PF00528">
    <property type="entry name" value="BPD_transp_1"/>
    <property type="match status" value="1"/>
</dbReference>
<keyword evidence="5 7" id="KW-1133">Transmembrane helix</keyword>
<evidence type="ECO:0000259" key="9">
    <source>
        <dbReference type="PROSITE" id="PS50928"/>
    </source>
</evidence>
<comment type="subcellular location">
    <subcellularLocation>
        <location evidence="1 7">Cell membrane</location>
        <topology evidence="1 7">Multi-pass membrane protein</topology>
    </subcellularLocation>
</comment>
<feature type="transmembrane region" description="Helical" evidence="7">
    <location>
        <begin position="27"/>
        <end position="48"/>
    </location>
</feature>
<evidence type="ECO:0000256" key="4">
    <source>
        <dbReference type="ARBA" id="ARBA00022692"/>
    </source>
</evidence>
<dbReference type="PANTHER" id="PTHR43163">
    <property type="entry name" value="DIPEPTIDE TRANSPORT SYSTEM PERMEASE PROTEIN DPPB-RELATED"/>
    <property type="match status" value="1"/>
</dbReference>
<evidence type="ECO:0000256" key="5">
    <source>
        <dbReference type="ARBA" id="ARBA00022989"/>
    </source>
</evidence>
<keyword evidence="2 7" id="KW-0813">Transport</keyword>
<dbReference type="InterPro" id="IPR045621">
    <property type="entry name" value="BPD_transp_1_N"/>
</dbReference>
<accession>A0A6J5ITX9</accession>
<dbReference type="GO" id="GO:0055085">
    <property type="term" value="P:transmembrane transport"/>
    <property type="evidence" value="ECO:0007669"/>
    <property type="project" value="InterPro"/>
</dbReference>
<dbReference type="EMBL" id="CABWIL020000004">
    <property type="protein sequence ID" value="CAB3961503.1"/>
    <property type="molecule type" value="Genomic_DNA"/>
</dbReference>
<name>A0A6J5ITX9_9BURK</name>
<evidence type="ECO:0000256" key="7">
    <source>
        <dbReference type="RuleBase" id="RU363032"/>
    </source>
</evidence>
<dbReference type="GO" id="GO:0005886">
    <property type="term" value="C:plasma membrane"/>
    <property type="evidence" value="ECO:0007669"/>
    <property type="project" value="UniProtKB-SubCell"/>
</dbReference>
<comment type="similarity">
    <text evidence="7">Belongs to the binding-protein-dependent transport system permease family.</text>
</comment>
<sequence length="356" mass="37877">MTAARPSLRRAGAARAWPWVRWLARRAAYGALIVLAVTAIVFVATQALPSDPARAVLGPDAPESSVRTLRAQLGLDRPLADQYLSWLAAATHGRFGVSLDSGVPVARLVGERLGNSLLLLALTALVVIPFALVAGTALAVKRDSLADRVALPALVLVKATPEFAIGIVLVMLFATTVFQWLPAVSLLDPAHARLAQLDYLVLPVATLAIASAPYLVRLVRGATIDALDSDYVAAARLRGIPERRILWRHALPNALLPMIHGVALTFGVLAGGSLVVEVVFTYPGLGTALNAAINVRDVPVIQALVLLIATAVVAINLVADLLAVRLTPRRRTAVTDRHARSVPRFPSERTTEGRSR</sequence>
<dbReference type="AlphaFoldDB" id="A0A6J5ITX9"/>